<feature type="transmembrane region" description="Helical" evidence="1">
    <location>
        <begin position="12"/>
        <end position="37"/>
    </location>
</feature>
<name>A0A6J4KIF2_9CHLR</name>
<feature type="transmembrane region" description="Helical" evidence="1">
    <location>
        <begin position="115"/>
        <end position="137"/>
    </location>
</feature>
<reference evidence="2" key="1">
    <citation type="submission" date="2020-02" db="EMBL/GenBank/DDBJ databases">
        <authorList>
            <person name="Meier V. D."/>
        </authorList>
    </citation>
    <scope>NUCLEOTIDE SEQUENCE</scope>
    <source>
        <strain evidence="2">AVDCRST_MAG77</strain>
    </source>
</reference>
<gene>
    <name evidence="2" type="ORF">AVDCRST_MAG77-6154</name>
</gene>
<evidence type="ECO:0000313" key="2">
    <source>
        <dbReference type="EMBL" id="CAA9306983.1"/>
    </source>
</evidence>
<dbReference type="AlphaFoldDB" id="A0A6J4KIF2"/>
<feature type="transmembrane region" description="Helical" evidence="1">
    <location>
        <begin position="168"/>
        <end position="188"/>
    </location>
</feature>
<proteinExistence type="predicted"/>
<keyword evidence="1" id="KW-1133">Transmembrane helix</keyword>
<feature type="transmembrane region" description="Helical" evidence="1">
    <location>
        <begin position="76"/>
        <end position="95"/>
    </location>
</feature>
<protein>
    <submittedName>
        <fullName evidence="2">Uncharacterized protein</fullName>
    </submittedName>
</protein>
<accession>A0A6J4KIF2</accession>
<organism evidence="2">
    <name type="scientific">uncultured Chloroflexota bacterium</name>
    <dbReference type="NCBI Taxonomy" id="166587"/>
    <lineage>
        <taxon>Bacteria</taxon>
        <taxon>Bacillati</taxon>
        <taxon>Chloroflexota</taxon>
        <taxon>environmental samples</taxon>
    </lineage>
</organism>
<feature type="transmembrane region" description="Helical" evidence="1">
    <location>
        <begin position="49"/>
        <end position="69"/>
    </location>
</feature>
<evidence type="ECO:0000256" key="1">
    <source>
        <dbReference type="SAM" id="Phobius"/>
    </source>
</evidence>
<feature type="transmembrane region" description="Helical" evidence="1">
    <location>
        <begin position="144"/>
        <end position="162"/>
    </location>
</feature>
<keyword evidence="1" id="KW-0812">Transmembrane</keyword>
<sequence>MGRMNETTSTPLARVHGGAMIAAPALLAASSIAYAAAGGLGNDQVGGTIQLYAMAAFPLALLGLTRILAPLRPRAAAILSVMAVIGSAGGVAYAVDAIHTAVHPEGPLDQFPVGPLILNAPGLTFPLTLMGIGIALARSGVAPSWSGYALAVSGLLFPLSRIPSIAPLATVADLVMLAALAPVGWSMLRSQTTNEEFARPVARMPQSGAVAAAR</sequence>
<dbReference type="EMBL" id="CADCTC010000322">
    <property type="protein sequence ID" value="CAA9306983.1"/>
    <property type="molecule type" value="Genomic_DNA"/>
</dbReference>
<keyword evidence="1" id="KW-0472">Membrane</keyword>